<dbReference type="EMBL" id="FXUG01000015">
    <property type="protein sequence ID" value="SMP72309.1"/>
    <property type="molecule type" value="Genomic_DNA"/>
</dbReference>
<dbReference type="Proteomes" id="UP001158067">
    <property type="component" value="Unassembled WGS sequence"/>
</dbReference>
<keyword evidence="4" id="KW-1185">Reference proteome</keyword>
<keyword evidence="2" id="KW-0732">Signal</keyword>
<organism evidence="3 4">
    <name type="scientific">Neorhodopirellula lusitana</name>
    <dbReference type="NCBI Taxonomy" id="445327"/>
    <lineage>
        <taxon>Bacteria</taxon>
        <taxon>Pseudomonadati</taxon>
        <taxon>Planctomycetota</taxon>
        <taxon>Planctomycetia</taxon>
        <taxon>Pirellulales</taxon>
        <taxon>Pirellulaceae</taxon>
        <taxon>Neorhodopirellula</taxon>
    </lineage>
</organism>
<comment type="caution">
    <text evidence="3">The sequence shown here is derived from an EMBL/GenBank/DDBJ whole genome shotgun (WGS) entry which is preliminary data.</text>
</comment>
<dbReference type="RefSeq" id="WP_283434585.1">
    <property type="nucleotide sequence ID" value="NZ_FXUG01000015.1"/>
</dbReference>
<feature type="chain" id="PRO_5047075011" evidence="2">
    <location>
        <begin position="20"/>
        <end position="445"/>
    </location>
</feature>
<feature type="signal peptide" evidence="2">
    <location>
        <begin position="1"/>
        <end position="19"/>
    </location>
</feature>
<reference evidence="3 4" key="1">
    <citation type="submission" date="2017-05" db="EMBL/GenBank/DDBJ databases">
        <authorList>
            <person name="Varghese N."/>
            <person name="Submissions S."/>
        </authorList>
    </citation>
    <scope>NUCLEOTIDE SEQUENCE [LARGE SCALE GENOMIC DNA]</scope>
    <source>
        <strain evidence="3 4">DSM 25457</strain>
    </source>
</reference>
<evidence type="ECO:0000256" key="1">
    <source>
        <dbReference type="SAM" id="MobiDB-lite"/>
    </source>
</evidence>
<evidence type="ECO:0000313" key="4">
    <source>
        <dbReference type="Proteomes" id="UP001158067"/>
    </source>
</evidence>
<protein>
    <submittedName>
        <fullName evidence="3">Uncharacterized protein</fullName>
    </submittedName>
</protein>
<feature type="compositionally biased region" description="Polar residues" evidence="1">
    <location>
        <begin position="357"/>
        <end position="368"/>
    </location>
</feature>
<accession>A0ABY1QMG4</accession>
<evidence type="ECO:0000256" key="2">
    <source>
        <dbReference type="SAM" id="SignalP"/>
    </source>
</evidence>
<feature type="region of interest" description="Disordered" evidence="1">
    <location>
        <begin position="344"/>
        <end position="394"/>
    </location>
</feature>
<proteinExistence type="predicted"/>
<feature type="compositionally biased region" description="Low complexity" evidence="1">
    <location>
        <begin position="344"/>
        <end position="356"/>
    </location>
</feature>
<gene>
    <name evidence="3" type="ORF">SAMN06265222_11549</name>
</gene>
<sequence>MKWLQSFVLLSCFITSAVAVGESRGSVATPDRFPAAGTSYPIAGELVMVDHVNRTGILRCDRLDTRNKYHQDLPLAFGMLPYGTLYYHGAPATLSDILLGTHLHGWFHFGPAGDFEVDLLETDYAATVKNQPNDRSPDSPLSQTLRLEDDFTFYQRQRSGWEIVSIDDNKKQLVAERVDLDVGAALTELTGYPTVKGLTGKQTFDYTEATRVWQANQVAELSDVAVGQVILFNMTWATMYGPGRLTDIWLDADSRALATERQFRSFEQQMFDRGFPGMVTKIDYLDQGAGIVDIEFYSGFEPRHHEFFPINKSARLLVAESNLRTHDAHNDGKQVQVTEWIDVSQAESQSEPQSQSKLASQIKPQSQPKPEFQLTPESQLTPGGQVLPGSSGHGIRIRMPELLEGVRPGRTIRVQAGTWTRRGLPREEKIAPFNIRPQRIVLPDR</sequence>
<evidence type="ECO:0000313" key="3">
    <source>
        <dbReference type="EMBL" id="SMP72309.1"/>
    </source>
</evidence>
<name>A0ABY1QMG4_9BACT</name>